<dbReference type="InterPro" id="IPR006073">
    <property type="entry name" value="GTP-bd"/>
</dbReference>
<reference evidence="4 5" key="1">
    <citation type="journal article" date="2014" name="Genome Announc.">
        <title>Genome Sequence of the Microsporidian Species Nematocida sp1 Strain ERTm6 (ATCC PRA-372).</title>
        <authorList>
            <person name="Bakowski M.A."/>
            <person name="Priest M."/>
            <person name="Young S."/>
            <person name="Cuomo C.A."/>
            <person name="Troemel E.R."/>
        </authorList>
    </citation>
    <scope>NUCLEOTIDE SEQUENCE [LARGE SCALE GENOMIC DNA]</scope>
    <source>
        <strain evidence="4 5">ERTm6</strain>
    </source>
</reference>
<feature type="domain" description="G" evidence="3">
    <location>
        <begin position="214"/>
        <end position="284"/>
    </location>
</feature>
<dbReference type="Pfam" id="PF01926">
    <property type="entry name" value="MMR_HSR1"/>
    <property type="match status" value="1"/>
</dbReference>
<evidence type="ECO:0000256" key="2">
    <source>
        <dbReference type="ARBA" id="ARBA00023134"/>
    </source>
</evidence>
<keyword evidence="1" id="KW-0547">Nucleotide-binding</keyword>
<dbReference type="PANTHER" id="PTHR45709">
    <property type="entry name" value="LARGE SUBUNIT GTPASE 1 HOMOLOG-RELATED"/>
    <property type="match status" value="1"/>
</dbReference>
<evidence type="ECO:0000313" key="4">
    <source>
        <dbReference type="EMBL" id="KFG26095.1"/>
    </source>
</evidence>
<dbReference type="Proteomes" id="UP000054524">
    <property type="component" value="Unassembled WGS sequence"/>
</dbReference>
<gene>
    <name evidence="4" type="ORF">NESG_01210</name>
</gene>
<organism evidence="4 5">
    <name type="scientific">Nematocida ausubeli (strain ATCC PRA-371 / ERTm2)</name>
    <name type="common">Nematode killer fungus</name>
    <dbReference type="NCBI Taxonomy" id="1913371"/>
    <lineage>
        <taxon>Eukaryota</taxon>
        <taxon>Fungi</taxon>
        <taxon>Fungi incertae sedis</taxon>
        <taxon>Microsporidia</taxon>
        <taxon>Nematocida</taxon>
    </lineage>
</organism>
<dbReference type="InterPro" id="IPR027417">
    <property type="entry name" value="P-loop_NTPase"/>
</dbReference>
<evidence type="ECO:0000256" key="1">
    <source>
        <dbReference type="ARBA" id="ARBA00022741"/>
    </source>
</evidence>
<accession>A0A086J1S7</accession>
<dbReference type="GeneID" id="77676183"/>
<dbReference type="AlphaFoldDB" id="A0A086J1S7"/>
<dbReference type="Gene3D" id="3.40.50.300">
    <property type="entry name" value="P-loop containing nucleotide triphosphate hydrolases"/>
    <property type="match status" value="1"/>
</dbReference>
<comment type="caution">
    <text evidence="4">The sequence shown here is derived from an EMBL/GenBank/DDBJ whole genome shotgun (WGS) entry which is preliminary data.</text>
</comment>
<protein>
    <recommendedName>
        <fullName evidence="3">G domain-containing protein</fullName>
    </recommendedName>
</protein>
<dbReference type="CDD" id="cd01857">
    <property type="entry name" value="HSR1_MMR1"/>
    <property type="match status" value="1"/>
</dbReference>
<keyword evidence="5" id="KW-1185">Reference proteome</keyword>
<dbReference type="InterPro" id="IPR043358">
    <property type="entry name" value="GNL1-like"/>
</dbReference>
<evidence type="ECO:0000313" key="5">
    <source>
        <dbReference type="Proteomes" id="UP000054524"/>
    </source>
</evidence>
<dbReference type="HOGENOM" id="CLU_047739_0_0_1"/>
<evidence type="ECO:0000259" key="3">
    <source>
        <dbReference type="Pfam" id="PF01926"/>
    </source>
</evidence>
<name>A0A086J1S7_NEMA1</name>
<keyword evidence="2" id="KW-0342">GTP-binding</keyword>
<dbReference type="GO" id="GO:0005525">
    <property type="term" value="F:GTP binding"/>
    <property type="evidence" value="ECO:0007669"/>
    <property type="project" value="UniProtKB-KW"/>
</dbReference>
<dbReference type="SUPFAM" id="SSF52540">
    <property type="entry name" value="P-loop containing nucleoside triphosphate hydrolases"/>
    <property type="match status" value="1"/>
</dbReference>
<dbReference type="EMBL" id="AKIJ01000003">
    <property type="protein sequence ID" value="KFG26095.1"/>
    <property type="molecule type" value="Genomic_DNA"/>
</dbReference>
<dbReference type="OrthoDB" id="61815at2759"/>
<proteinExistence type="predicted"/>
<dbReference type="RefSeq" id="XP_052904650.1">
    <property type="nucleotide sequence ID" value="XM_053048845.1"/>
</dbReference>
<sequence length="433" mass="50691">MKTKYEWGRMVIKDKRMNKPQKENKSLKSVLETTEVDSLVEAAEIIEYDFSQNTSIKALTQIEGKEGIKIPQKPKETLDREEYKNEERKAFNEWKLNMNALLNTKGSITPYERNINVWRQLWFTVEQNDLIVQIVDARNPLLFYTEDILKIAPTKRHFLLLNKSDLLTEKQKSEWSAYFTDRRMEHFFYSAVEDNSDELLKAWDAMIKDGVKTIGMIGYPNVGKSSTINSLFKKQVVKTSIVPGKTKNVQTLQLENMVICDCPGLVFPTFVAQKQDLLLNGILSLDHTRDIRDCLQLIVERIGIRRLCYLTKVIEFVNDSRRTIEENYLHYLKKATGCAEEGKLIKMVIKEYIKGTIRYVHPVPGMDPFSFNENNHRVPDSYVINSALDHSWYKDKKQEQIKEEATEKLKKDLLYTKKHYLKKGLERVFKTKR</sequence>
<dbReference type="GO" id="GO:0003924">
    <property type="term" value="F:GTPase activity"/>
    <property type="evidence" value="ECO:0007669"/>
    <property type="project" value="InterPro"/>
</dbReference>